<keyword evidence="1" id="KW-0963">Cytoplasm</keyword>
<dbReference type="GO" id="GO:0048476">
    <property type="term" value="C:Holliday junction resolvase complex"/>
    <property type="evidence" value="ECO:0007669"/>
    <property type="project" value="UniProtKB-UniRule"/>
</dbReference>
<comment type="subunit">
    <text evidence="1">Homotetramer. Forms an RuvA(8)-RuvB(12)-Holliday junction (HJ) complex. HJ DNA is sandwiched between 2 RuvA tetramers; dsDNA enters through RuvA and exits via RuvB. An RuvB hexamer assembles on each DNA strand where it exits the tetramer. Each RuvB hexamer is contacted by two RuvA subunits (via domain III) on 2 adjacent RuvB subunits; this complex drives branch migration. In the full resolvosome a probable DNA-RuvA(4)-RuvB(12)-RuvC(2) complex forms which resolves the HJ.</text>
</comment>
<feature type="region of interest" description="Domain III" evidence="1">
    <location>
        <begin position="151"/>
        <end position="201"/>
    </location>
</feature>
<sequence length="201" mass="20855">MISHFSGTVTAAGPTWVVLDNHGIGVKVLCPPATAASARVDQTMTLQTSLVVREDSLTLYGFVEADDRDAFELVQTASGVGPKLAAAIMSVLDANQLASAISAEDEATLCRVPGIGRKGAAKMILELKDKMAIVAPAGSTPAGTSQPVAPWREQVADGLIGLGWSAKDADKAVEEVATLKEADPSMTIGNLMRAALRSLAR</sequence>
<keyword evidence="1" id="KW-0233">DNA recombination</keyword>
<evidence type="ECO:0000256" key="1">
    <source>
        <dbReference type="HAMAP-Rule" id="MF_00031"/>
    </source>
</evidence>
<dbReference type="InterPro" id="IPR013849">
    <property type="entry name" value="DNA_helicase_Holl-junc_RuvA_I"/>
</dbReference>
<dbReference type="GO" id="GO:0009379">
    <property type="term" value="C:Holliday junction helicase complex"/>
    <property type="evidence" value="ECO:0007669"/>
    <property type="project" value="InterPro"/>
</dbReference>
<dbReference type="OrthoDB" id="5293449at2"/>
<dbReference type="InterPro" id="IPR011114">
    <property type="entry name" value="RuvA_C"/>
</dbReference>
<keyword evidence="1" id="KW-0227">DNA damage</keyword>
<dbReference type="InterPro" id="IPR000085">
    <property type="entry name" value="RuvA"/>
</dbReference>
<comment type="function">
    <text evidence="1">The RuvA-RuvB-RuvC complex processes Holliday junction (HJ) DNA during genetic recombination and DNA repair, while the RuvA-RuvB complex plays an important role in the rescue of blocked DNA replication forks via replication fork reversal (RFR). RuvA specifically binds to HJ cruciform DNA, conferring on it an open structure. The RuvB hexamer acts as an ATP-dependent pump, pulling dsDNA into and through the RuvAB complex. HJ branch migration allows RuvC to scan DNA until it finds its consensus sequence, where it cleaves and resolves the cruciform DNA.</text>
</comment>
<dbReference type="EMBL" id="NOWI01000004">
    <property type="protein sequence ID" value="RFT44797.1"/>
    <property type="molecule type" value="Genomic_DNA"/>
</dbReference>
<dbReference type="CDD" id="cd14332">
    <property type="entry name" value="UBA_RuvA_C"/>
    <property type="match status" value="1"/>
</dbReference>
<feature type="region of interest" description="Domain II" evidence="1">
    <location>
        <begin position="64"/>
        <end position="141"/>
    </location>
</feature>
<keyword evidence="1" id="KW-0234">DNA repair</keyword>
<dbReference type="InterPro" id="IPR036267">
    <property type="entry name" value="RuvA_C_sf"/>
</dbReference>
<gene>
    <name evidence="1" type="primary">ruvA</name>
    <name evidence="2" type="ORF">CHT91_04790</name>
</gene>
<dbReference type="SUPFAM" id="SSF50249">
    <property type="entry name" value="Nucleic acid-binding proteins"/>
    <property type="match status" value="1"/>
</dbReference>
<dbReference type="Pfam" id="PF01330">
    <property type="entry name" value="RuvA_N"/>
    <property type="match status" value="1"/>
</dbReference>
<dbReference type="Pfam" id="PF07499">
    <property type="entry name" value="RuvA_C"/>
    <property type="match status" value="1"/>
</dbReference>
<dbReference type="GO" id="GO:0009378">
    <property type="term" value="F:four-way junction helicase activity"/>
    <property type="evidence" value="ECO:0007669"/>
    <property type="project" value="InterPro"/>
</dbReference>
<comment type="similarity">
    <text evidence="1">Belongs to the RuvA family.</text>
</comment>
<dbReference type="SUPFAM" id="SSF46929">
    <property type="entry name" value="DNA helicase RuvA subunit, C-terminal domain"/>
    <property type="match status" value="1"/>
</dbReference>
<dbReference type="GO" id="GO:0005524">
    <property type="term" value="F:ATP binding"/>
    <property type="evidence" value="ECO:0007669"/>
    <property type="project" value="InterPro"/>
</dbReference>
<organism evidence="2 3">
    <name type="scientific">Cutibacterium avidum</name>
    <dbReference type="NCBI Taxonomy" id="33010"/>
    <lineage>
        <taxon>Bacteria</taxon>
        <taxon>Bacillati</taxon>
        <taxon>Actinomycetota</taxon>
        <taxon>Actinomycetes</taxon>
        <taxon>Propionibacteriales</taxon>
        <taxon>Propionibacteriaceae</taxon>
        <taxon>Cutibacterium</taxon>
    </lineage>
</organism>
<dbReference type="Gene3D" id="1.10.8.10">
    <property type="entry name" value="DNA helicase RuvA subunit, C-terminal domain"/>
    <property type="match status" value="1"/>
</dbReference>
<comment type="caution">
    <text evidence="1">Lacks conserved residue(s) required for the propagation of feature annotation.</text>
</comment>
<dbReference type="InterPro" id="IPR010994">
    <property type="entry name" value="RuvA_2-like"/>
</dbReference>
<dbReference type="NCBIfam" id="TIGR00084">
    <property type="entry name" value="ruvA"/>
    <property type="match status" value="1"/>
</dbReference>
<proteinExistence type="inferred from homology"/>
<dbReference type="HAMAP" id="MF_00031">
    <property type="entry name" value="DNA_HJ_migration_RuvA"/>
    <property type="match status" value="1"/>
</dbReference>
<comment type="caution">
    <text evidence="2">The sequence shown here is derived from an EMBL/GenBank/DDBJ whole genome shotgun (WGS) entry which is preliminary data.</text>
</comment>
<dbReference type="InterPro" id="IPR012340">
    <property type="entry name" value="NA-bd_OB-fold"/>
</dbReference>
<dbReference type="Pfam" id="PF14520">
    <property type="entry name" value="HHH_5"/>
    <property type="match status" value="1"/>
</dbReference>
<dbReference type="AlphaFoldDB" id="A0A1B3PX86"/>
<protein>
    <recommendedName>
        <fullName evidence="1">Holliday junction branch migration complex subunit RuvA</fullName>
    </recommendedName>
</protein>
<dbReference type="GO" id="GO:0005737">
    <property type="term" value="C:cytoplasm"/>
    <property type="evidence" value="ECO:0007669"/>
    <property type="project" value="UniProtKB-SubCell"/>
</dbReference>
<evidence type="ECO:0000313" key="2">
    <source>
        <dbReference type="EMBL" id="RFT44797.1"/>
    </source>
</evidence>
<dbReference type="GO" id="GO:0006281">
    <property type="term" value="P:DNA repair"/>
    <property type="evidence" value="ECO:0007669"/>
    <property type="project" value="UniProtKB-UniRule"/>
</dbReference>
<dbReference type="Gene3D" id="1.10.150.20">
    <property type="entry name" value="5' to 3' exonuclease, C-terminal subdomain"/>
    <property type="match status" value="1"/>
</dbReference>
<dbReference type="Gene3D" id="2.40.50.140">
    <property type="entry name" value="Nucleic acid-binding proteins"/>
    <property type="match status" value="1"/>
</dbReference>
<dbReference type="InterPro" id="IPR003583">
    <property type="entry name" value="Hlx-hairpin-Hlx_DNA-bd_motif"/>
</dbReference>
<dbReference type="GO" id="GO:0000400">
    <property type="term" value="F:four-way junction DNA binding"/>
    <property type="evidence" value="ECO:0007669"/>
    <property type="project" value="UniProtKB-UniRule"/>
</dbReference>
<dbReference type="RefSeq" id="WP_069101383.1">
    <property type="nucleotide sequence ID" value="NZ_AP024308.1"/>
</dbReference>
<keyword evidence="1" id="KW-0238">DNA-binding</keyword>
<dbReference type="SUPFAM" id="SSF47781">
    <property type="entry name" value="RuvA domain 2-like"/>
    <property type="match status" value="1"/>
</dbReference>
<reference evidence="2 3" key="1">
    <citation type="submission" date="2017-07" db="EMBL/GenBank/DDBJ databases">
        <authorList>
            <person name="Sun Z.S."/>
            <person name="Albrecht U."/>
            <person name="Echele G."/>
            <person name="Lee C.C."/>
        </authorList>
    </citation>
    <scope>NUCLEOTIDE SEQUENCE [LARGE SCALE GENOMIC DNA]</scope>
    <source>
        <strain evidence="2 3">P16-029</strain>
    </source>
</reference>
<dbReference type="SMART" id="SM00278">
    <property type="entry name" value="HhH1"/>
    <property type="match status" value="2"/>
</dbReference>
<comment type="subcellular location">
    <subcellularLocation>
        <location evidence="1">Cytoplasm</location>
    </subcellularLocation>
</comment>
<dbReference type="Proteomes" id="UP000259211">
    <property type="component" value="Unassembled WGS sequence"/>
</dbReference>
<accession>A0A1B3PX86</accession>
<comment type="domain">
    <text evidence="1">Has three domains with a flexible linker between the domains II and III and assumes an 'L' shape. Domain III is highly mobile and contacts RuvB.</text>
</comment>
<dbReference type="GO" id="GO:0006310">
    <property type="term" value="P:DNA recombination"/>
    <property type="evidence" value="ECO:0007669"/>
    <property type="project" value="UniProtKB-UniRule"/>
</dbReference>
<dbReference type="STRING" id="33010.BFS79_01255"/>
<name>A0A1B3PX86_9ACTN</name>
<evidence type="ECO:0000313" key="3">
    <source>
        <dbReference type="Proteomes" id="UP000259211"/>
    </source>
</evidence>